<keyword evidence="3" id="KW-1185">Reference proteome</keyword>
<dbReference type="AlphaFoldDB" id="A0AAW8R231"/>
<evidence type="ECO:0000256" key="1">
    <source>
        <dbReference type="SAM" id="SignalP"/>
    </source>
</evidence>
<proteinExistence type="predicted"/>
<protein>
    <submittedName>
        <fullName evidence="2">DUF2141 domain-containing protein</fullName>
    </submittedName>
</protein>
<gene>
    <name evidence="2" type="ORF">RM544_06325</name>
</gene>
<feature type="chain" id="PRO_5043477142" evidence="1">
    <location>
        <begin position="27"/>
        <end position="148"/>
    </location>
</feature>
<keyword evidence="1" id="KW-0732">Signal</keyword>
<feature type="signal peptide" evidence="1">
    <location>
        <begin position="1"/>
        <end position="26"/>
    </location>
</feature>
<evidence type="ECO:0000313" key="3">
    <source>
        <dbReference type="Proteomes" id="UP001249020"/>
    </source>
</evidence>
<name>A0AAW8R231_9ALTE</name>
<dbReference type="EMBL" id="JAVRIE010000002">
    <property type="protein sequence ID" value="MDT0582145.1"/>
    <property type="molecule type" value="Genomic_DNA"/>
</dbReference>
<comment type="caution">
    <text evidence="2">The sequence shown here is derived from an EMBL/GenBank/DDBJ whole genome shotgun (WGS) entry which is preliminary data.</text>
</comment>
<evidence type="ECO:0000313" key="2">
    <source>
        <dbReference type="EMBL" id="MDT0582145.1"/>
    </source>
</evidence>
<dbReference type="Proteomes" id="UP001249020">
    <property type="component" value="Unassembled WGS sequence"/>
</dbReference>
<organism evidence="2 3">
    <name type="scientific">Brumicola blandensis</name>
    <dbReference type="NCBI Taxonomy" id="3075611"/>
    <lineage>
        <taxon>Bacteria</taxon>
        <taxon>Pseudomonadati</taxon>
        <taxon>Pseudomonadota</taxon>
        <taxon>Gammaproteobacteria</taxon>
        <taxon>Alteromonadales</taxon>
        <taxon>Alteromonadaceae</taxon>
        <taxon>Brumicola</taxon>
    </lineage>
</organism>
<dbReference type="InterPro" id="IPR018673">
    <property type="entry name" value="DUF2141"/>
</dbReference>
<accession>A0AAW8R231</accession>
<sequence length="148" mass="16133">MKTLNTLLQTTLLASTLIFGATTVQASELEVNFIDIERPVGQLMVAIYDSEEAYTNKTQPLKYATVEADADTVTLNFDGLADGTYALMLIHDLNSNGQMDINAMGLPQDGYGFSNNVGMYGLPPFDAASFEVREFASIDVIVRKPVNL</sequence>
<dbReference type="Pfam" id="PF09912">
    <property type="entry name" value="DUF2141"/>
    <property type="match status" value="1"/>
</dbReference>
<dbReference type="RefSeq" id="WP_311360927.1">
    <property type="nucleotide sequence ID" value="NZ_JAVRIE010000002.1"/>
</dbReference>
<reference evidence="2 3" key="1">
    <citation type="submission" date="2023-09" db="EMBL/GenBank/DDBJ databases">
        <authorList>
            <person name="Rey-Velasco X."/>
        </authorList>
    </citation>
    <scope>NUCLEOTIDE SEQUENCE [LARGE SCALE GENOMIC DNA]</scope>
    <source>
        <strain evidence="2 3">W409</strain>
    </source>
</reference>